<protein>
    <submittedName>
        <fullName evidence="2">Uncharacterized protein</fullName>
    </submittedName>
</protein>
<evidence type="ECO:0000313" key="2">
    <source>
        <dbReference type="EMBL" id="CAH3154984.1"/>
    </source>
</evidence>
<name>A0AAU9XR14_9CNID</name>
<reference evidence="2 3" key="1">
    <citation type="submission" date="2022-05" db="EMBL/GenBank/DDBJ databases">
        <authorList>
            <consortium name="Genoscope - CEA"/>
            <person name="William W."/>
        </authorList>
    </citation>
    <scope>NUCLEOTIDE SEQUENCE [LARGE SCALE GENOMIC DNA]</scope>
</reference>
<sequence>MDRSTKLENKEEELAVSDAGNAGTVEYFERGRVESQGEETESEVTYSISERSNYLQIPYGFQSRGSYKHASKNCEIVGVTHNSRFRQFVFLDSRGITSWSYESVYNTVTRHLNYPSYQFNVLRLIIFSRKFNVYFALSKEYALKASNTP</sequence>
<dbReference type="AlphaFoldDB" id="A0AAU9XR14"/>
<gene>
    <name evidence="2" type="ORF">PMEA_00027846</name>
</gene>
<evidence type="ECO:0000313" key="3">
    <source>
        <dbReference type="Proteomes" id="UP001159428"/>
    </source>
</evidence>
<proteinExistence type="predicted"/>
<feature type="compositionally biased region" description="Basic and acidic residues" evidence="1">
    <location>
        <begin position="1"/>
        <end position="13"/>
    </location>
</feature>
<evidence type="ECO:0000256" key="1">
    <source>
        <dbReference type="SAM" id="MobiDB-lite"/>
    </source>
</evidence>
<accession>A0AAU9XR14</accession>
<keyword evidence="3" id="KW-1185">Reference proteome</keyword>
<organism evidence="2 3">
    <name type="scientific">Pocillopora meandrina</name>
    <dbReference type="NCBI Taxonomy" id="46732"/>
    <lineage>
        <taxon>Eukaryota</taxon>
        <taxon>Metazoa</taxon>
        <taxon>Cnidaria</taxon>
        <taxon>Anthozoa</taxon>
        <taxon>Hexacorallia</taxon>
        <taxon>Scleractinia</taxon>
        <taxon>Astrocoeniina</taxon>
        <taxon>Pocilloporidae</taxon>
        <taxon>Pocillopora</taxon>
    </lineage>
</organism>
<feature type="region of interest" description="Disordered" evidence="1">
    <location>
        <begin position="1"/>
        <end position="22"/>
    </location>
</feature>
<dbReference type="Proteomes" id="UP001159428">
    <property type="component" value="Unassembled WGS sequence"/>
</dbReference>
<dbReference type="EMBL" id="CALNXJ010000057">
    <property type="protein sequence ID" value="CAH3154984.1"/>
    <property type="molecule type" value="Genomic_DNA"/>
</dbReference>
<comment type="caution">
    <text evidence="2">The sequence shown here is derived from an EMBL/GenBank/DDBJ whole genome shotgun (WGS) entry which is preliminary data.</text>
</comment>